<dbReference type="EMBL" id="JBBNAE010000004">
    <property type="protein sequence ID" value="KAK9130660.1"/>
    <property type="molecule type" value="Genomic_DNA"/>
</dbReference>
<name>A0AAP0P755_9MAGN</name>
<sequence length="108" mass="11982">MEPLAFRKLQSKTCVRRSGEEKVLAKKSGVVKELQIGVKDIRCQSHQKFEGASGLMHDYDLGVNEKSSKEILKEALGFDDCKWTAVYALLGDIGDISTGFASIRKISF</sequence>
<keyword evidence="2" id="KW-1185">Reference proteome</keyword>
<evidence type="ECO:0000313" key="2">
    <source>
        <dbReference type="Proteomes" id="UP001417504"/>
    </source>
</evidence>
<organism evidence="1 2">
    <name type="scientific">Stephania japonica</name>
    <dbReference type="NCBI Taxonomy" id="461633"/>
    <lineage>
        <taxon>Eukaryota</taxon>
        <taxon>Viridiplantae</taxon>
        <taxon>Streptophyta</taxon>
        <taxon>Embryophyta</taxon>
        <taxon>Tracheophyta</taxon>
        <taxon>Spermatophyta</taxon>
        <taxon>Magnoliopsida</taxon>
        <taxon>Ranunculales</taxon>
        <taxon>Menispermaceae</taxon>
        <taxon>Menispermoideae</taxon>
        <taxon>Cissampelideae</taxon>
        <taxon>Stephania</taxon>
    </lineage>
</organism>
<protein>
    <submittedName>
        <fullName evidence="1">Uncharacterized protein</fullName>
    </submittedName>
</protein>
<evidence type="ECO:0000313" key="1">
    <source>
        <dbReference type="EMBL" id="KAK9130660.1"/>
    </source>
</evidence>
<accession>A0AAP0P755</accession>
<proteinExistence type="predicted"/>
<comment type="caution">
    <text evidence="1">The sequence shown here is derived from an EMBL/GenBank/DDBJ whole genome shotgun (WGS) entry which is preliminary data.</text>
</comment>
<dbReference type="AlphaFoldDB" id="A0AAP0P755"/>
<reference evidence="1 2" key="1">
    <citation type="submission" date="2024-01" db="EMBL/GenBank/DDBJ databases">
        <title>Genome assemblies of Stephania.</title>
        <authorList>
            <person name="Yang L."/>
        </authorList>
    </citation>
    <scope>NUCLEOTIDE SEQUENCE [LARGE SCALE GENOMIC DNA]</scope>
    <source>
        <strain evidence="1">QJT</strain>
        <tissue evidence="1">Leaf</tissue>
    </source>
</reference>
<dbReference type="Proteomes" id="UP001417504">
    <property type="component" value="Unassembled WGS sequence"/>
</dbReference>
<gene>
    <name evidence="1" type="ORF">Sjap_011147</name>
</gene>